<dbReference type="PROSITE" id="PS00934">
    <property type="entry name" value="GLYOXALASE_I_1"/>
    <property type="match status" value="1"/>
</dbReference>
<dbReference type="Proteomes" id="UP000199391">
    <property type="component" value="Unassembled WGS sequence"/>
</dbReference>
<dbReference type="Pfam" id="PF00903">
    <property type="entry name" value="Glyoxalase"/>
    <property type="match status" value="1"/>
</dbReference>
<accession>A0A1I7G8Y0</accession>
<dbReference type="GO" id="GO:0046872">
    <property type="term" value="F:metal ion binding"/>
    <property type="evidence" value="ECO:0007669"/>
    <property type="project" value="UniProtKB-KW"/>
</dbReference>
<feature type="domain" description="VOC" evidence="2">
    <location>
        <begin position="5"/>
        <end position="119"/>
    </location>
</feature>
<proteinExistence type="predicted"/>
<dbReference type="PROSITE" id="PS51819">
    <property type="entry name" value="VOC"/>
    <property type="match status" value="1"/>
</dbReference>
<organism evidence="3 4">
    <name type="scientific">Pseudoduganella namucuonensis</name>
    <dbReference type="NCBI Taxonomy" id="1035707"/>
    <lineage>
        <taxon>Bacteria</taxon>
        <taxon>Pseudomonadati</taxon>
        <taxon>Pseudomonadota</taxon>
        <taxon>Betaproteobacteria</taxon>
        <taxon>Burkholderiales</taxon>
        <taxon>Oxalobacteraceae</taxon>
        <taxon>Telluria group</taxon>
        <taxon>Pseudoduganella</taxon>
    </lineage>
</organism>
<dbReference type="CDD" id="cd06587">
    <property type="entry name" value="VOC"/>
    <property type="match status" value="1"/>
</dbReference>
<dbReference type="InterPro" id="IPR004360">
    <property type="entry name" value="Glyas_Fos-R_dOase_dom"/>
</dbReference>
<dbReference type="AlphaFoldDB" id="A0A1I7G8Y0"/>
<evidence type="ECO:0000313" key="3">
    <source>
        <dbReference type="EMBL" id="SFU44887.1"/>
    </source>
</evidence>
<keyword evidence="4" id="KW-1185">Reference proteome</keyword>
<gene>
    <name evidence="3" type="ORF">SAMN05216552_1003149</name>
</gene>
<protein>
    <submittedName>
        <fullName evidence="3">Methylmalonyl-CoA epimerase</fullName>
    </submittedName>
</protein>
<dbReference type="Gene3D" id="3.10.180.10">
    <property type="entry name" value="2,3-Dihydroxybiphenyl 1,2-Dioxygenase, domain 1"/>
    <property type="match status" value="1"/>
</dbReference>
<evidence type="ECO:0000313" key="4">
    <source>
        <dbReference type="Proteomes" id="UP000199391"/>
    </source>
</evidence>
<dbReference type="EMBL" id="FPBO01000003">
    <property type="protein sequence ID" value="SFU44887.1"/>
    <property type="molecule type" value="Genomic_DNA"/>
</dbReference>
<name>A0A1I7G8Y0_9BURK</name>
<dbReference type="InterPro" id="IPR029068">
    <property type="entry name" value="Glyas_Bleomycin-R_OHBP_Dase"/>
</dbReference>
<dbReference type="RefSeq" id="WP_093554023.1">
    <property type="nucleotide sequence ID" value="NZ_FPBO01000003.1"/>
</dbReference>
<evidence type="ECO:0000256" key="1">
    <source>
        <dbReference type="ARBA" id="ARBA00022723"/>
    </source>
</evidence>
<keyword evidence="1" id="KW-0479">Metal-binding</keyword>
<dbReference type="SUPFAM" id="SSF54593">
    <property type="entry name" value="Glyoxalase/Bleomycin resistance protein/Dihydroxybiphenyl dioxygenase"/>
    <property type="match status" value="1"/>
</dbReference>
<dbReference type="STRING" id="1035707.SAMN05216552_1003149"/>
<dbReference type="GO" id="GO:0004462">
    <property type="term" value="F:lactoylglutathione lyase activity"/>
    <property type="evidence" value="ECO:0007669"/>
    <property type="project" value="InterPro"/>
</dbReference>
<reference evidence="4" key="1">
    <citation type="submission" date="2016-10" db="EMBL/GenBank/DDBJ databases">
        <authorList>
            <person name="Varghese N."/>
            <person name="Submissions S."/>
        </authorList>
    </citation>
    <scope>NUCLEOTIDE SEQUENCE [LARGE SCALE GENOMIC DNA]</scope>
    <source>
        <strain evidence="4">CGMCC 1.11014</strain>
    </source>
</reference>
<evidence type="ECO:0000259" key="2">
    <source>
        <dbReference type="PROSITE" id="PS51819"/>
    </source>
</evidence>
<dbReference type="InterPro" id="IPR018146">
    <property type="entry name" value="Glyoxalase_1_CS"/>
</dbReference>
<sequence length="121" mass="13503">MALSRIGQIALPVSNADRSEAFYAETLGLKKLFRFGDLVFLDCAGVRLMLEGSSKTVQPAAGICHYFYAEAIETVVTELKKKGVAFDGEPHLIAKMPDHELWMAFFRDPDGHLLALMEEKR</sequence>
<dbReference type="OrthoDB" id="9804907at2"/>
<dbReference type="InterPro" id="IPR037523">
    <property type="entry name" value="VOC_core"/>
</dbReference>